<name>A0A3B0SBD0_9ZZZZ</name>
<gene>
    <name evidence="1" type="ORF">MNBD_ALPHA01-702</name>
</gene>
<evidence type="ECO:0008006" key="2">
    <source>
        <dbReference type="Google" id="ProtNLM"/>
    </source>
</evidence>
<evidence type="ECO:0000313" key="1">
    <source>
        <dbReference type="EMBL" id="VAW01243.1"/>
    </source>
</evidence>
<proteinExistence type="predicted"/>
<dbReference type="InterPro" id="IPR027417">
    <property type="entry name" value="P-loop_NTPase"/>
</dbReference>
<dbReference type="Gene3D" id="3.40.50.300">
    <property type="entry name" value="P-loop containing nucleotide triphosphate hydrolases"/>
    <property type="match status" value="1"/>
</dbReference>
<dbReference type="SUPFAM" id="SSF52540">
    <property type="entry name" value="P-loop containing nucleoside triphosphate hydrolases"/>
    <property type="match status" value="1"/>
</dbReference>
<dbReference type="AlphaFoldDB" id="A0A3B0SBD0"/>
<organism evidence="1">
    <name type="scientific">hydrothermal vent metagenome</name>
    <dbReference type="NCBI Taxonomy" id="652676"/>
    <lineage>
        <taxon>unclassified sequences</taxon>
        <taxon>metagenomes</taxon>
        <taxon>ecological metagenomes</taxon>
    </lineage>
</organism>
<protein>
    <recommendedName>
        <fullName evidence="2">Uridine kinase</fullName>
    </recommendedName>
</protein>
<dbReference type="EMBL" id="UOEJ01000143">
    <property type="protein sequence ID" value="VAW01243.1"/>
    <property type="molecule type" value="Genomic_DNA"/>
</dbReference>
<accession>A0A3B0SBD0</accession>
<reference evidence="1" key="1">
    <citation type="submission" date="2018-06" db="EMBL/GenBank/DDBJ databases">
        <authorList>
            <person name="Zhirakovskaya E."/>
        </authorList>
    </citation>
    <scope>NUCLEOTIDE SEQUENCE</scope>
</reference>
<sequence length="188" mass="21414">MIENILTAIDDMITCGPVVVGINGLDCSGKTTFASALFAALQKRSVKSALLHIDDYNNHQLQKTIYQAHEKGEFSEELLDRYYHDSIHYDNVADAITSSRNSYDVTLIEGVFLFKDNPARLLDIKIFLPIAADMARTRYTIRKQQLGDSRDASVFDDIWLPAFQRYCQAEQPEEKSDFLCPMPEDIRI</sequence>
<dbReference type="PANTHER" id="PTHR10285">
    <property type="entry name" value="URIDINE KINASE"/>
    <property type="match status" value="1"/>
</dbReference>